<protein>
    <submittedName>
        <fullName evidence="1">Uncharacterized protein</fullName>
    </submittedName>
</protein>
<gene>
    <name evidence="1" type="ORF">DM02DRAFT_624177</name>
</gene>
<dbReference type="AlphaFoldDB" id="A0A2V1E4G2"/>
<evidence type="ECO:0000313" key="2">
    <source>
        <dbReference type="Proteomes" id="UP000244855"/>
    </source>
</evidence>
<evidence type="ECO:0000313" key="1">
    <source>
        <dbReference type="EMBL" id="PVI05463.1"/>
    </source>
</evidence>
<keyword evidence="2" id="KW-1185">Reference proteome</keyword>
<name>A0A2V1E4G2_9PLEO</name>
<sequence>MDQRVDCKKIRSSSPRELTLYLKSTLKSSSEEGITNELFRLVECESVSPDPLFTVWLKLSSPTTERKCLQQQFSIYIRKSAVLHLGDNLRSPNWRQSWDDLGGVPGLIAFFSDFSENEIRHACRTIARIWQGEEIEEKKNRCRPTRNGKHWTSVSRANETIGDLFDTLDTAKGEPSFKNQHFEGIYKIPLAVVRMRMHRVTGLRDLCGFSCDQIYEAVWKDTLDLVISLEEKLAAPVFSQIHTSMTDERDPSALQFVDNRFKARNDLWKKLRPRAFANHIELPRPFPQSLPIQDLIAPLRFKVGSLEAHMPYLAFRVNLYYTSRYPKHWPIRDREPNIEELPVVPAVDDPLEIEECSPQLSISLTLGESLSQHADVPGEVVEHSDIMYYARIDRARKESAIREGFILTAFLALDEEEAIEDRRLSKPFPGNDPATIRFPTLFFWMGKRYKTPILVITRHRCLVTSSTAYLRLLHSPQFLKRISASHAQAFISNFAKAVTQEFDENDMVKVSVPYTTRYGGWYLHQAPPVKVSIVKSLSYRLGRAAFVFNEFSFAILSKILANASHIDIRRVLVSSILDRYASRSSNPGLDGNILDVLEMAIPLATNLHERDPINEAEWQTVDETLTPPQFLNSRLSENDFPLLFSLVMFIGGGLAGTTSEKYKVYLDRIIIPIMKKLEEHTFNIAPPKSINALNRRIRDDKKNLQTPAIPFWLSRYGRELDMAESAISQLKSLLNPAYTHPRGNIKLTQIQETCLELFTLMLNHDIESPYPVQKSTTHLFYQFLDPSTAPISASWGLIYGPIVDGITAHGEDLRTRNAQELTSSVSRVLPSTVELHMFKLRFAAQDSDQLPTDRARPPEKSEN</sequence>
<organism evidence="1 2">
    <name type="scientific">Periconia macrospinosa</name>
    <dbReference type="NCBI Taxonomy" id="97972"/>
    <lineage>
        <taxon>Eukaryota</taxon>
        <taxon>Fungi</taxon>
        <taxon>Dikarya</taxon>
        <taxon>Ascomycota</taxon>
        <taxon>Pezizomycotina</taxon>
        <taxon>Dothideomycetes</taxon>
        <taxon>Pleosporomycetidae</taxon>
        <taxon>Pleosporales</taxon>
        <taxon>Massarineae</taxon>
        <taxon>Periconiaceae</taxon>
        <taxon>Periconia</taxon>
    </lineage>
</organism>
<reference evidence="1 2" key="1">
    <citation type="journal article" date="2018" name="Sci. Rep.">
        <title>Comparative genomics provides insights into the lifestyle and reveals functional heterogeneity of dark septate endophytic fungi.</title>
        <authorList>
            <person name="Knapp D.G."/>
            <person name="Nemeth J.B."/>
            <person name="Barry K."/>
            <person name="Hainaut M."/>
            <person name="Henrissat B."/>
            <person name="Johnson J."/>
            <person name="Kuo A."/>
            <person name="Lim J.H.P."/>
            <person name="Lipzen A."/>
            <person name="Nolan M."/>
            <person name="Ohm R.A."/>
            <person name="Tamas L."/>
            <person name="Grigoriev I.V."/>
            <person name="Spatafora J.W."/>
            <person name="Nagy L.G."/>
            <person name="Kovacs G.M."/>
        </authorList>
    </citation>
    <scope>NUCLEOTIDE SEQUENCE [LARGE SCALE GENOMIC DNA]</scope>
    <source>
        <strain evidence="1 2">DSE2036</strain>
    </source>
</reference>
<dbReference type="OrthoDB" id="2549237at2759"/>
<dbReference type="STRING" id="97972.A0A2V1E4G2"/>
<proteinExistence type="predicted"/>
<dbReference type="EMBL" id="KZ805314">
    <property type="protein sequence ID" value="PVI05463.1"/>
    <property type="molecule type" value="Genomic_DNA"/>
</dbReference>
<dbReference type="Proteomes" id="UP000244855">
    <property type="component" value="Unassembled WGS sequence"/>
</dbReference>
<accession>A0A2V1E4G2</accession>